<sequence>MSEELALIGLTGSRAWPDIPLLETTLYLVWHDALQVGYDGMELMHGCADGADTYGDRWAKRNGIFVRERAADWEGPCAPDCKPGHRRTRRDDTTFCPQAGHRRNQDMVDEHPLLFVAAPTQCTLPKCRTARPHDSHGTADCIRRAEAAGIPVWCVRD</sequence>
<dbReference type="Proteomes" id="UP001500707">
    <property type="component" value="Unassembled WGS sequence"/>
</dbReference>
<accession>A0ABP6YUJ6</accession>
<evidence type="ECO:0000313" key="2">
    <source>
        <dbReference type="EMBL" id="GAA3591171.1"/>
    </source>
</evidence>
<proteinExistence type="predicted"/>
<evidence type="ECO:0000313" key="3">
    <source>
        <dbReference type="Proteomes" id="UP001500707"/>
    </source>
</evidence>
<protein>
    <recommendedName>
        <fullName evidence="1">YspA cpYpsA-related SLOG domain-containing protein</fullName>
    </recommendedName>
</protein>
<dbReference type="Pfam" id="PF10686">
    <property type="entry name" value="YAcAr"/>
    <property type="match status" value="1"/>
</dbReference>
<reference evidence="3" key="1">
    <citation type="journal article" date="2019" name="Int. J. Syst. Evol. Microbiol.">
        <title>The Global Catalogue of Microorganisms (GCM) 10K type strain sequencing project: providing services to taxonomists for standard genome sequencing and annotation.</title>
        <authorList>
            <consortium name="The Broad Institute Genomics Platform"/>
            <consortium name="The Broad Institute Genome Sequencing Center for Infectious Disease"/>
            <person name="Wu L."/>
            <person name="Ma J."/>
        </authorList>
    </citation>
    <scope>NUCLEOTIDE SEQUENCE [LARGE SCALE GENOMIC DNA]</scope>
    <source>
        <strain evidence="3">JCM 17656</strain>
    </source>
</reference>
<dbReference type="EMBL" id="BAABCE010000027">
    <property type="protein sequence ID" value="GAA3591171.1"/>
    <property type="molecule type" value="Genomic_DNA"/>
</dbReference>
<feature type="domain" description="YspA cpYpsA-related SLOG" evidence="1">
    <location>
        <begin position="11"/>
        <end position="74"/>
    </location>
</feature>
<evidence type="ECO:0000259" key="1">
    <source>
        <dbReference type="Pfam" id="PF10686"/>
    </source>
</evidence>
<name>A0ABP6YUJ6_9ACTN</name>
<gene>
    <name evidence="2" type="ORF">GCM10022295_86030</name>
</gene>
<organism evidence="2 3">
    <name type="scientific">Streptomyces osmaniensis</name>
    <dbReference type="NCBI Taxonomy" id="593134"/>
    <lineage>
        <taxon>Bacteria</taxon>
        <taxon>Bacillati</taxon>
        <taxon>Actinomycetota</taxon>
        <taxon>Actinomycetes</taxon>
        <taxon>Kitasatosporales</taxon>
        <taxon>Streptomycetaceae</taxon>
        <taxon>Streptomyces</taxon>
    </lineage>
</organism>
<comment type="caution">
    <text evidence="2">The sequence shown here is derived from an EMBL/GenBank/DDBJ whole genome shotgun (WGS) entry which is preliminary data.</text>
</comment>
<dbReference type="InterPro" id="IPR019627">
    <property type="entry name" value="YAcAr"/>
</dbReference>
<keyword evidence="3" id="KW-1185">Reference proteome</keyword>
<dbReference type="RefSeq" id="WP_346186361.1">
    <property type="nucleotide sequence ID" value="NZ_BAABCE010000027.1"/>
</dbReference>